<dbReference type="InterPro" id="IPR016007">
    <property type="entry name" value="Alpha_rhamnosid"/>
</dbReference>
<dbReference type="Pfam" id="PF05592">
    <property type="entry name" value="Bac_rhamnosid"/>
    <property type="match status" value="1"/>
</dbReference>
<name>A0A1E3AI84_9FIRM</name>
<dbReference type="InterPro" id="IPR008902">
    <property type="entry name" value="Rhamnosid_concanavalin"/>
</dbReference>
<organism evidence="6 7">
    <name type="scientific">Eisenbergiella tayi</name>
    <dbReference type="NCBI Taxonomy" id="1432052"/>
    <lineage>
        <taxon>Bacteria</taxon>
        <taxon>Bacillati</taxon>
        <taxon>Bacillota</taxon>
        <taxon>Clostridia</taxon>
        <taxon>Lachnospirales</taxon>
        <taxon>Lachnospiraceae</taxon>
        <taxon>Eisenbergiella</taxon>
    </lineage>
</organism>
<dbReference type="EMBL" id="MCGH01000001">
    <property type="protein sequence ID" value="ODM08444.1"/>
    <property type="molecule type" value="Genomic_DNA"/>
</dbReference>
<feature type="domain" description="Alpha-L-rhamnosidase concanavalin-like" evidence="3">
    <location>
        <begin position="197"/>
        <end position="283"/>
    </location>
</feature>
<dbReference type="Pfam" id="PF17389">
    <property type="entry name" value="Bac_rhamnosid6H"/>
    <property type="match status" value="1"/>
</dbReference>
<dbReference type="PATRIC" id="fig|1432052.4.peg.77"/>
<dbReference type="PANTHER" id="PTHR33307">
    <property type="entry name" value="ALPHA-RHAMNOSIDASE (EUROFUNG)"/>
    <property type="match status" value="1"/>
</dbReference>
<feature type="domain" description="Bacterial alpha-L-rhamnosidase N-terminal" evidence="4">
    <location>
        <begin position="30"/>
        <end position="169"/>
    </location>
</feature>
<gene>
    <name evidence="6" type="ORF">BEI61_00073</name>
</gene>
<reference evidence="6 7" key="1">
    <citation type="submission" date="2016-07" db="EMBL/GenBank/DDBJ databases">
        <title>Characterization of isolates of Eisenbergiella tayi derived from blood cultures, using whole genome sequencing.</title>
        <authorList>
            <person name="Burdz T."/>
            <person name="Wiebe D."/>
            <person name="Huynh C."/>
            <person name="Bernard K."/>
        </authorList>
    </citation>
    <scope>NUCLEOTIDE SEQUENCE [LARGE SCALE GENOMIC DNA]</scope>
    <source>
        <strain evidence="6 7">NML 110608</strain>
    </source>
</reference>
<dbReference type="Proteomes" id="UP000094067">
    <property type="component" value="Unassembled WGS sequence"/>
</dbReference>
<dbReference type="GO" id="GO:0005975">
    <property type="term" value="P:carbohydrate metabolic process"/>
    <property type="evidence" value="ECO:0007669"/>
    <property type="project" value="InterPro"/>
</dbReference>
<dbReference type="InterPro" id="IPR008928">
    <property type="entry name" value="6-hairpin_glycosidase_sf"/>
</dbReference>
<accession>A0A1E3AI84</accession>
<proteinExistence type="predicted"/>
<evidence type="ECO:0000256" key="2">
    <source>
        <dbReference type="ARBA" id="ARBA00012652"/>
    </source>
</evidence>
<evidence type="ECO:0000259" key="5">
    <source>
        <dbReference type="Pfam" id="PF17389"/>
    </source>
</evidence>
<evidence type="ECO:0000256" key="1">
    <source>
        <dbReference type="ARBA" id="ARBA00001445"/>
    </source>
</evidence>
<dbReference type="GO" id="GO:0030596">
    <property type="term" value="F:alpha-L-rhamnosidase activity"/>
    <property type="evidence" value="ECO:0007669"/>
    <property type="project" value="UniProtKB-EC"/>
</dbReference>
<dbReference type="Pfam" id="PF08531">
    <property type="entry name" value="Bac_rhamnosid_N"/>
    <property type="match status" value="1"/>
</dbReference>
<evidence type="ECO:0000313" key="6">
    <source>
        <dbReference type="EMBL" id="ODM08444.1"/>
    </source>
</evidence>
<evidence type="ECO:0000313" key="7">
    <source>
        <dbReference type="Proteomes" id="UP000094067"/>
    </source>
</evidence>
<feature type="domain" description="Alpha-L-rhamnosidase six-hairpin glycosidase" evidence="5">
    <location>
        <begin position="300"/>
        <end position="617"/>
    </location>
</feature>
<evidence type="ECO:0000259" key="4">
    <source>
        <dbReference type="Pfam" id="PF08531"/>
    </source>
</evidence>
<comment type="catalytic activity">
    <reaction evidence="1">
        <text>Hydrolysis of terminal non-reducing alpha-L-rhamnose residues in alpha-L-rhamnosides.</text>
        <dbReference type="EC" id="3.2.1.40"/>
    </reaction>
</comment>
<dbReference type="Gene3D" id="2.60.120.260">
    <property type="entry name" value="Galactose-binding domain-like"/>
    <property type="match status" value="2"/>
</dbReference>
<dbReference type="EC" id="3.2.1.40" evidence="2"/>
<dbReference type="PANTHER" id="PTHR33307:SF6">
    <property type="entry name" value="ALPHA-RHAMNOSIDASE (EUROFUNG)-RELATED"/>
    <property type="match status" value="1"/>
</dbReference>
<dbReference type="SUPFAM" id="SSF48208">
    <property type="entry name" value="Six-hairpin glycosidases"/>
    <property type="match status" value="1"/>
</dbReference>
<sequence>MKEWKAKWIMFETCPENVTPVFRRIFSLTKRPESASIDICGLGFYYLKINGKRVGEELLQPAFTAYDRTVLYNTCDITEFLTEGSNEIEVTLGNGWFHEPGEDCFDFEHAVWKNHLQLICQIYADGQFILWSDTKWQCREGKWTYNSVRFGENYDAGAEEKEWSQAVIAKGPGGILKEQKLPGIRIQEYRQPVSVKNGVYDFGRNLSGDVEITLDGKKGDTVEILYGERLDGQGNIDQTLIKRHCDIPRNQIDFYRKGSDEEESWHPEFSYKGFRYVQVKGEAAVRQIRARVFYTVFKTAGGLQCSDPVLQSIYDASLWSVKTNFHHIPTDCPHREKNGWTGDAHMSCEFALLNLDMEDAYLQYLDSLADCQWPSGQLPCIAPTSVYGYNYQSGPTWDGALIFIPWQLYRFTGKKEIPERYYEAMKKYMRYTQQISEDGICKSGLGDFLPDESQEVCPAGMILSCFVMRMAQIMEQISALLQKGDEKEWKALADYVKAAIMRDYYGACNRTESYLSCVLFFGLSENPEKEAKELAGIVHRKGYRAGGGIFGSVYTLEMLTRYGYQEDALKIAGQKEFPGWAFMLQNGGGTLWEHWSGKKGSLNHHMRSAVGAWMFKALTGLVPEECEPGWSRIVLRPCFSDRVKEFSAWHNTPMGRVKIIRNGGRMCVELPDGISAGVYWKGSLCEITGRQELQLW</sequence>
<dbReference type="InterPro" id="IPR013737">
    <property type="entry name" value="Bac_rhamnosid_N"/>
</dbReference>
<evidence type="ECO:0000259" key="3">
    <source>
        <dbReference type="Pfam" id="PF05592"/>
    </source>
</evidence>
<dbReference type="Gene3D" id="1.50.10.10">
    <property type="match status" value="1"/>
</dbReference>
<dbReference type="RefSeq" id="WP_069150862.1">
    <property type="nucleotide sequence ID" value="NZ_MCGH01000001.1"/>
</dbReference>
<dbReference type="InterPro" id="IPR035396">
    <property type="entry name" value="Bac_rhamnosid6H"/>
</dbReference>
<protein>
    <recommendedName>
        <fullName evidence="2">alpha-L-rhamnosidase</fullName>
        <ecNumber evidence="2">3.2.1.40</ecNumber>
    </recommendedName>
</protein>
<comment type="caution">
    <text evidence="6">The sequence shown here is derived from an EMBL/GenBank/DDBJ whole genome shotgun (WGS) entry which is preliminary data.</text>
</comment>
<dbReference type="InterPro" id="IPR012341">
    <property type="entry name" value="6hp_glycosidase-like_sf"/>
</dbReference>
<dbReference type="AlphaFoldDB" id="A0A1E3AI84"/>